<dbReference type="RefSeq" id="WP_093450370.1">
    <property type="nucleotide sequence ID" value="NZ_FNZG01000002.1"/>
</dbReference>
<dbReference type="Proteomes" id="UP000231644">
    <property type="component" value="Unassembled WGS sequence"/>
</dbReference>
<sequence length="573" mass="62952">MTKRKILTAKFLTALALTATTTLATPAFAGNSGDYLAARQARMAGDFDAAVYYYIRALGDDPKNPQLLEGAALSQLSAGDLARAVPVAERMEKNGVESQIARAILAAHEFEAGDYTAVLSRVTEDRGVGPLVDGLMAAWARLGSGDMTAALAAFDTVAETKGLRGFALYHKALALAMVGDFEASEAIYSDEQAGPLQMTRRGAMARIEVLSQLDRNADALALLDRLFGTDLDPGLSAMRTGLETGETLPFTHVTRITDGVAEIFYSVAAALRGEATNDYTLIYSRVAEDLRRDHVDAILLSAELLEDMGRPELATRAYRRVPRDNPAFHAAELGRAEALRRSGRADAALEVLDQLAETHADMPIVHSTRGDLFRGSERYMEAVKAYDRALSLYDEDDRAQWFVLYVRGICQERLNHWDEAEADFRAALQFNPEHPRVLNYLGYSLVEKQEKLEEALSMIERAADARPDSGYILDSLGWALYRLGRYDDSVGHMERAAELMPVDPTVTDHLGDVYWAVGRRLEAEFQWQRALSFDPEAGDAERIRRKLKVGLDAVLAEEGANPLKVAQDTSNGG</sequence>
<dbReference type="AlphaFoldDB" id="A0A1I1IHI1"/>
<dbReference type="PROSITE" id="PS50005">
    <property type="entry name" value="TPR"/>
    <property type="match status" value="2"/>
</dbReference>
<name>A0A1I1IHI1_9RHOB</name>
<protein>
    <submittedName>
        <fullName evidence="3">Tetratricopeptide repeat-containing protein</fullName>
    </submittedName>
</protein>
<dbReference type="InterPro" id="IPR011990">
    <property type="entry name" value="TPR-like_helical_dom_sf"/>
</dbReference>
<feature type="signal peptide" evidence="2">
    <location>
        <begin position="1"/>
        <end position="29"/>
    </location>
</feature>
<dbReference type="STRING" id="517719.SAMN05421762_0670"/>
<keyword evidence="4" id="KW-1185">Reference proteome</keyword>
<reference evidence="3 4" key="1">
    <citation type="submission" date="2016-10" db="EMBL/GenBank/DDBJ databases">
        <authorList>
            <person name="de Groot N.N."/>
        </authorList>
    </citation>
    <scope>NUCLEOTIDE SEQUENCE [LARGE SCALE GENOMIC DNA]</scope>
    <source>
        <strain evidence="3 4">DSM 29619</strain>
    </source>
</reference>
<feature type="repeat" description="TPR" evidence="1">
    <location>
        <begin position="363"/>
        <end position="396"/>
    </location>
</feature>
<gene>
    <name evidence="3" type="ORF">SAMN05421762_0670</name>
</gene>
<dbReference type="PANTHER" id="PTHR12558">
    <property type="entry name" value="CELL DIVISION CYCLE 16,23,27"/>
    <property type="match status" value="1"/>
</dbReference>
<keyword evidence="2" id="KW-0732">Signal</keyword>
<keyword evidence="1" id="KW-0802">TPR repeat</keyword>
<evidence type="ECO:0000256" key="2">
    <source>
        <dbReference type="SAM" id="SignalP"/>
    </source>
</evidence>
<dbReference type="Pfam" id="PF13432">
    <property type="entry name" value="TPR_16"/>
    <property type="match status" value="3"/>
</dbReference>
<dbReference type="Gene3D" id="1.25.40.10">
    <property type="entry name" value="Tetratricopeptide repeat domain"/>
    <property type="match status" value="3"/>
</dbReference>
<evidence type="ECO:0000313" key="4">
    <source>
        <dbReference type="Proteomes" id="UP000231644"/>
    </source>
</evidence>
<dbReference type="SMART" id="SM00028">
    <property type="entry name" value="TPR"/>
    <property type="match status" value="5"/>
</dbReference>
<dbReference type="EMBL" id="FOLX01000001">
    <property type="protein sequence ID" value="SFC35799.1"/>
    <property type="molecule type" value="Genomic_DNA"/>
</dbReference>
<evidence type="ECO:0000313" key="3">
    <source>
        <dbReference type="EMBL" id="SFC35799.1"/>
    </source>
</evidence>
<organism evidence="3 4">
    <name type="scientific">Pseudooceanicola nitratireducens</name>
    <dbReference type="NCBI Taxonomy" id="517719"/>
    <lineage>
        <taxon>Bacteria</taxon>
        <taxon>Pseudomonadati</taxon>
        <taxon>Pseudomonadota</taxon>
        <taxon>Alphaproteobacteria</taxon>
        <taxon>Rhodobacterales</taxon>
        <taxon>Paracoccaceae</taxon>
        <taxon>Pseudooceanicola</taxon>
    </lineage>
</organism>
<dbReference type="PANTHER" id="PTHR12558:SF13">
    <property type="entry name" value="CELL DIVISION CYCLE PROTEIN 27 HOMOLOG"/>
    <property type="match status" value="1"/>
</dbReference>
<accession>A0A1I1IHI1</accession>
<dbReference type="OrthoDB" id="9766710at2"/>
<dbReference type="SUPFAM" id="SSF48452">
    <property type="entry name" value="TPR-like"/>
    <property type="match status" value="2"/>
</dbReference>
<feature type="chain" id="PRO_5014141071" evidence="2">
    <location>
        <begin position="30"/>
        <end position="573"/>
    </location>
</feature>
<feature type="repeat" description="TPR" evidence="1">
    <location>
        <begin position="401"/>
        <end position="434"/>
    </location>
</feature>
<proteinExistence type="predicted"/>
<evidence type="ECO:0000256" key="1">
    <source>
        <dbReference type="PROSITE-ProRule" id="PRU00339"/>
    </source>
</evidence>
<dbReference type="InterPro" id="IPR019734">
    <property type="entry name" value="TPR_rpt"/>
</dbReference>